<protein>
    <submittedName>
        <fullName evidence="1">Uncharacterized protein</fullName>
    </submittedName>
</protein>
<dbReference type="RefSeq" id="WP_092454584.1">
    <property type="nucleotide sequence ID" value="NZ_FOJI01000009.1"/>
</dbReference>
<sequence>MKTTRIEGIVIAEPIAFDNQCTFVVQTKNNQYQVISENIQALKDNVFIKTGQTVIIKGVEIIKKDSKVLFSKNSKIILKYKH</sequence>
<proteinExistence type="predicted"/>
<gene>
    <name evidence="1" type="ORF">SAMN05421659_109182</name>
</gene>
<reference evidence="1 2" key="1">
    <citation type="submission" date="2016-10" db="EMBL/GenBank/DDBJ databases">
        <authorList>
            <person name="de Groot N.N."/>
        </authorList>
    </citation>
    <scope>NUCLEOTIDE SEQUENCE [LARGE SCALE GENOMIC DNA]</scope>
    <source>
        <strain evidence="1 2">DSM 9179</strain>
    </source>
</reference>
<dbReference type="AlphaFoldDB" id="A0A1I0QW09"/>
<dbReference type="EMBL" id="FOJI01000009">
    <property type="protein sequence ID" value="SEW31781.1"/>
    <property type="molecule type" value="Genomic_DNA"/>
</dbReference>
<evidence type="ECO:0000313" key="1">
    <source>
        <dbReference type="EMBL" id="SEW31781.1"/>
    </source>
</evidence>
<organism evidence="1 2">
    <name type="scientific">[Clostridium] fimetarium</name>
    <dbReference type="NCBI Taxonomy" id="99656"/>
    <lineage>
        <taxon>Bacteria</taxon>
        <taxon>Bacillati</taxon>
        <taxon>Bacillota</taxon>
        <taxon>Clostridia</taxon>
        <taxon>Lachnospirales</taxon>
        <taxon>Lachnospiraceae</taxon>
    </lineage>
</organism>
<evidence type="ECO:0000313" key="2">
    <source>
        <dbReference type="Proteomes" id="UP000199701"/>
    </source>
</evidence>
<name>A0A1I0QW09_9FIRM</name>
<keyword evidence="2" id="KW-1185">Reference proteome</keyword>
<dbReference type="Proteomes" id="UP000199701">
    <property type="component" value="Unassembled WGS sequence"/>
</dbReference>
<dbReference type="STRING" id="99656.SAMN05421659_109182"/>
<accession>A0A1I0QW09</accession>